<dbReference type="Pfam" id="PF00126">
    <property type="entry name" value="HTH_1"/>
    <property type="match status" value="1"/>
</dbReference>
<evidence type="ECO:0000256" key="1">
    <source>
        <dbReference type="ARBA" id="ARBA00009437"/>
    </source>
</evidence>
<dbReference type="SUPFAM" id="SSF46785">
    <property type="entry name" value="Winged helix' DNA-binding domain"/>
    <property type="match status" value="1"/>
</dbReference>
<dbReference type="PRINTS" id="PR00039">
    <property type="entry name" value="HTHLYSR"/>
</dbReference>
<dbReference type="Proteomes" id="UP001431902">
    <property type="component" value="Unassembled WGS sequence"/>
</dbReference>
<protein>
    <submittedName>
        <fullName evidence="6">LysR family transcriptional regulator</fullName>
    </submittedName>
</protein>
<dbReference type="Gene3D" id="3.40.190.10">
    <property type="entry name" value="Periplasmic binding protein-like II"/>
    <property type="match status" value="2"/>
</dbReference>
<proteinExistence type="inferred from homology"/>
<evidence type="ECO:0000313" key="6">
    <source>
        <dbReference type="EMBL" id="MDI9232423.1"/>
    </source>
</evidence>
<dbReference type="PROSITE" id="PS50931">
    <property type="entry name" value="HTH_LYSR"/>
    <property type="match status" value="1"/>
</dbReference>
<dbReference type="CDD" id="cd08440">
    <property type="entry name" value="PBP2_LTTR_like_4"/>
    <property type="match status" value="1"/>
</dbReference>
<dbReference type="InterPro" id="IPR036388">
    <property type="entry name" value="WH-like_DNA-bd_sf"/>
</dbReference>
<dbReference type="Pfam" id="PF03466">
    <property type="entry name" value="LysR_substrate"/>
    <property type="match status" value="1"/>
</dbReference>
<comment type="caution">
    <text evidence="6">The sequence shown here is derived from an EMBL/GenBank/DDBJ whole genome shotgun (WGS) entry which is preliminary data.</text>
</comment>
<organism evidence="6 7">
    <name type="scientific">Limnohabitans lacus</name>
    <dbReference type="NCBI Taxonomy" id="3045173"/>
    <lineage>
        <taxon>Bacteria</taxon>
        <taxon>Pseudomonadati</taxon>
        <taxon>Pseudomonadota</taxon>
        <taxon>Betaproteobacteria</taxon>
        <taxon>Burkholderiales</taxon>
        <taxon>Comamonadaceae</taxon>
        <taxon>Limnohabitans</taxon>
    </lineage>
</organism>
<name>A0ABT6X2S2_9BURK</name>
<sequence>MHINWTSRDLDIFLVLAETGSFRRTAAQVHLSQSAVSGVVARLEESLGARLFDRTTRSVHLTAAGQVFVEQAKLLTAQTQEAVQRVQHITQIQSGKVSMAALPSLAATLVPRVMARYAAQHPEIALQLHDTLSGPAFDLVRAGTVDFALTAANPDYADLDCTPLSADGFVLLIPLNHRLAKGRSPLTWLQAAALTHISMPLPASVRQYANAALIEHRIAFKPRYEVEHIATIHAMVKAGLGVAALPELAAAFVQQEGVVIRRLTAPDIQRPIGVVTRRNRSLSPAAQEMVSMLREEMAALLP</sequence>
<dbReference type="PANTHER" id="PTHR30419:SF8">
    <property type="entry name" value="NITROGEN ASSIMILATION TRANSCRIPTIONAL ACTIVATOR-RELATED"/>
    <property type="match status" value="1"/>
</dbReference>
<dbReference type="Gene3D" id="1.10.10.10">
    <property type="entry name" value="Winged helix-like DNA-binding domain superfamily/Winged helix DNA-binding domain"/>
    <property type="match status" value="1"/>
</dbReference>
<reference evidence="6" key="1">
    <citation type="submission" date="2023-05" db="EMBL/GenBank/DDBJ databases">
        <title>Limnohabitans sp. strain HM2-2 Genome sequencing and assembly.</title>
        <authorList>
            <person name="Jung Y."/>
        </authorList>
    </citation>
    <scope>NUCLEOTIDE SEQUENCE</scope>
    <source>
        <strain evidence="6">HM2-2</strain>
    </source>
</reference>
<keyword evidence="3" id="KW-0238">DNA-binding</keyword>
<dbReference type="EMBL" id="JASGBH010000001">
    <property type="protein sequence ID" value="MDI9232423.1"/>
    <property type="molecule type" value="Genomic_DNA"/>
</dbReference>
<evidence type="ECO:0000256" key="2">
    <source>
        <dbReference type="ARBA" id="ARBA00023015"/>
    </source>
</evidence>
<dbReference type="InterPro" id="IPR000847">
    <property type="entry name" value="LysR_HTH_N"/>
</dbReference>
<comment type="similarity">
    <text evidence="1">Belongs to the LysR transcriptional regulatory family.</text>
</comment>
<evidence type="ECO:0000313" key="7">
    <source>
        <dbReference type="Proteomes" id="UP001431902"/>
    </source>
</evidence>
<evidence type="ECO:0000259" key="5">
    <source>
        <dbReference type="PROSITE" id="PS50931"/>
    </source>
</evidence>
<evidence type="ECO:0000256" key="3">
    <source>
        <dbReference type="ARBA" id="ARBA00023125"/>
    </source>
</evidence>
<feature type="domain" description="HTH lysR-type" evidence="5">
    <location>
        <begin position="5"/>
        <end position="62"/>
    </location>
</feature>
<gene>
    <name evidence="6" type="ORF">QLQ16_01075</name>
</gene>
<dbReference type="InterPro" id="IPR005119">
    <property type="entry name" value="LysR_subst-bd"/>
</dbReference>
<evidence type="ECO:0000256" key="4">
    <source>
        <dbReference type="ARBA" id="ARBA00023163"/>
    </source>
</evidence>
<accession>A0ABT6X2S2</accession>
<keyword evidence="7" id="KW-1185">Reference proteome</keyword>
<keyword evidence="2" id="KW-0805">Transcription regulation</keyword>
<keyword evidence="4" id="KW-0804">Transcription</keyword>
<dbReference type="PANTHER" id="PTHR30419">
    <property type="entry name" value="HTH-TYPE TRANSCRIPTIONAL REGULATOR YBHD"/>
    <property type="match status" value="1"/>
</dbReference>
<dbReference type="InterPro" id="IPR050950">
    <property type="entry name" value="HTH-type_LysR_regulators"/>
</dbReference>
<dbReference type="SUPFAM" id="SSF53850">
    <property type="entry name" value="Periplasmic binding protein-like II"/>
    <property type="match status" value="1"/>
</dbReference>
<dbReference type="RefSeq" id="WP_283222833.1">
    <property type="nucleotide sequence ID" value="NZ_JASGBH010000001.1"/>
</dbReference>
<dbReference type="InterPro" id="IPR036390">
    <property type="entry name" value="WH_DNA-bd_sf"/>
</dbReference>